<dbReference type="Gene3D" id="2.60.40.10">
    <property type="entry name" value="Immunoglobulins"/>
    <property type="match status" value="1"/>
</dbReference>
<evidence type="ECO:0000256" key="2">
    <source>
        <dbReference type="SAM" id="MobiDB-lite"/>
    </source>
</evidence>
<gene>
    <name evidence="4" type="primary">FANK1</name>
</gene>
<organism evidence="4 5">
    <name type="scientific">Ornithorhynchus anatinus</name>
    <name type="common">Duckbill platypus</name>
    <dbReference type="NCBI Taxonomy" id="9258"/>
    <lineage>
        <taxon>Eukaryota</taxon>
        <taxon>Metazoa</taxon>
        <taxon>Chordata</taxon>
        <taxon>Craniata</taxon>
        <taxon>Vertebrata</taxon>
        <taxon>Euteleostomi</taxon>
        <taxon>Mammalia</taxon>
        <taxon>Monotremata</taxon>
        <taxon>Ornithorhynchidae</taxon>
        <taxon>Ornithorhynchus</taxon>
    </lineage>
</organism>
<dbReference type="AlphaFoldDB" id="A0A6I8NC35"/>
<proteinExistence type="predicted"/>
<dbReference type="CDD" id="cd00063">
    <property type="entry name" value="FN3"/>
    <property type="match status" value="1"/>
</dbReference>
<dbReference type="PROSITE" id="PS50853">
    <property type="entry name" value="FN3"/>
    <property type="match status" value="1"/>
</dbReference>
<dbReference type="SUPFAM" id="SSF49265">
    <property type="entry name" value="Fibronectin type III"/>
    <property type="match status" value="1"/>
</dbReference>
<evidence type="ECO:0000259" key="3">
    <source>
        <dbReference type="PROSITE" id="PS50853"/>
    </source>
</evidence>
<dbReference type="InterPro" id="IPR036116">
    <property type="entry name" value="FN3_sf"/>
</dbReference>
<dbReference type="InterPro" id="IPR013783">
    <property type="entry name" value="Ig-like_fold"/>
</dbReference>
<accession>A0A6I8NC35</accession>
<dbReference type="Bgee" id="ENSOANG00000041965">
    <property type="expression patterns" value="Expressed in testis and 5 other cell types or tissues"/>
</dbReference>
<feature type="repeat" description="ANK" evidence="1">
    <location>
        <begin position="176"/>
        <end position="208"/>
    </location>
</feature>
<evidence type="ECO:0000256" key="1">
    <source>
        <dbReference type="PROSITE-ProRule" id="PRU00023"/>
    </source>
</evidence>
<dbReference type="Proteomes" id="UP000002279">
    <property type="component" value="Chromosome 3"/>
</dbReference>
<dbReference type="PRINTS" id="PR01415">
    <property type="entry name" value="ANKYRIN"/>
</dbReference>
<dbReference type="PANTHER" id="PTHR24183:SF1">
    <property type="entry name" value="FIBRONECTIN TYPE 3 AND ANKYRIN REPEAT DOMAINS PROTEIN 1"/>
    <property type="match status" value="1"/>
</dbReference>
<feature type="region of interest" description="Disordered" evidence="2">
    <location>
        <begin position="500"/>
        <end position="522"/>
    </location>
</feature>
<sequence length="610" mass="65727">METCSSPALPKPRPPVVGEVNHHSIKLCWEAERPAQRSGPQERWLRFSVEEEDAKRHTFGIIYTGYATQHVVEGLEPRTLYRFRLKVTSPTGESEYSPVVAVSTTREPLSSEHLHRAVTMNDEELLVRVLQGRHVPVDAPNRLGFTALMVAAQKGFTSLVKILVQNGTDVSGRNSSGKDSLMLACYSGHLDIVQYLRAHGASWEARDLGGCTALHWAADGGHCHVIEWMLQDGCKVNVLDAVSGWSPLMRVSAVSGHRDVASLLIEAGADVNVRDKDGKTPLMVAVLNNHEELVQLLLDKGADPNVTNEVTPAGRDTRGGGLGGRGGGMEEGCRRGDPGHRGHSLSQFGKSVLQMARVFGREVWESPSRVSTANSGGVVYLGREGHAPDCPPSGGFVLYLRPEPAAVAILRLPTFPRLVALALAASMCQDRPADLSGESHGETMGECAGENRGESTGESAGVSFGESMRRMTRGFRGMPAESPISSPRAWWPCWRNGSRAPGPRSRLLPEPRPGPRGPREPLASPAWVLLSLGRSARPAPRAPPPPLPRPPAALPRPTPCAAMCRLQTLLSAQCPGRFTSATDRIRWAWPRPADPTTTGLMPASPITAGP</sequence>
<dbReference type="Gene3D" id="1.25.40.20">
    <property type="entry name" value="Ankyrin repeat-containing domain"/>
    <property type="match status" value="2"/>
</dbReference>
<dbReference type="PANTHER" id="PTHR24183">
    <property type="entry name" value="FIBRONECTIN TYPE 3 AND ANKYRIN REPEAT DOMAINS PROTEIN 1"/>
    <property type="match status" value="1"/>
</dbReference>
<protein>
    <submittedName>
        <fullName evidence="4">Fibronectin type III and ankyrin repeat domains 1</fullName>
    </submittedName>
</protein>
<dbReference type="PROSITE" id="PS50297">
    <property type="entry name" value="ANK_REP_REGION"/>
    <property type="match status" value="5"/>
</dbReference>
<dbReference type="InParanoid" id="A0A6I8NC35"/>
<dbReference type="InterPro" id="IPR002110">
    <property type="entry name" value="Ankyrin_rpt"/>
</dbReference>
<feature type="region of interest" description="Disordered" evidence="2">
    <location>
        <begin position="434"/>
        <end position="461"/>
    </location>
</feature>
<reference evidence="4" key="3">
    <citation type="submission" date="2025-09" db="UniProtKB">
        <authorList>
            <consortium name="Ensembl"/>
        </authorList>
    </citation>
    <scope>IDENTIFICATION</scope>
    <source>
        <strain evidence="4">Glennie</strain>
    </source>
</reference>
<feature type="domain" description="Fibronectin type-III" evidence="3">
    <location>
        <begin position="11"/>
        <end position="108"/>
    </location>
</feature>
<feature type="compositionally biased region" description="Gly residues" evidence="2">
    <location>
        <begin position="319"/>
        <end position="330"/>
    </location>
</feature>
<dbReference type="SUPFAM" id="SSF48403">
    <property type="entry name" value="Ankyrin repeat"/>
    <property type="match status" value="1"/>
</dbReference>
<keyword evidence="1" id="KW-0040">ANK repeat</keyword>
<dbReference type="Pfam" id="PF12796">
    <property type="entry name" value="Ank_2"/>
    <property type="match status" value="2"/>
</dbReference>
<dbReference type="SMART" id="SM00060">
    <property type="entry name" value="FN3"/>
    <property type="match status" value="1"/>
</dbReference>
<evidence type="ECO:0000313" key="4">
    <source>
        <dbReference type="Ensembl" id="ENSOANP00000038596.1"/>
    </source>
</evidence>
<feature type="compositionally biased region" description="Basic and acidic residues" evidence="2">
    <location>
        <begin position="331"/>
        <end position="340"/>
    </location>
</feature>
<keyword evidence="5" id="KW-1185">Reference proteome</keyword>
<dbReference type="Ensembl" id="ENSOANT00000064864.1">
    <property type="protein sequence ID" value="ENSOANP00000038596.1"/>
    <property type="gene ID" value="ENSOANG00000041965.1"/>
</dbReference>
<reference evidence="4" key="2">
    <citation type="submission" date="2025-08" db="UniProtKB">
        <authorList>
            <consortium name="Ensembl"/>
        </authorList>
    </citation>
    <scope>IDENTIFICATION</scope>
    <source>
        <strain evidence="4">Glennie</strain>
    </source>
</reference>
<dbReference type="InterPro" id="IPR003961">
    <property type="entry name" value="FN3_dom"/>
</dbReference>
<name>A0A6I8NC35_ORNAN</name>
<feature type="repeat" description="ANK" evidence="1">
    <location>
        <begin position="143"/>
        <end position="175"/>
    </location>
</feature>
<dbReference type="InterPro" id="IPR036770">
    <property type="entry name" value="Ankyrin_rpt-contain_sf"/>
</dbReference>
<feature type="repeat" description="ANK" evidence="1">
    <location>
        <begin position="277"/>
        <end position="309"/>
    </location>
</feature>
<dbReference type="GeneTree" id="ENSGT00940000160878"/>
<feature type="repeat" description="ANK" evidence="1">
    <location>
        <begin position="209"/>
        <end position="241"/>
    </location>
</feature>
<feature type="region of interest" description="Disordered" evidence="2">
    <location>
        <begin position="589"/>
        <end position="610"/>
    </location>
</feature>
<dbReference type="PROSITE" id="PS50088">
    <property type="entry name" value="ANK_REPEAT"/>
    <property type="match status" value="5"/>
</dbReference>
<feature type="region of interest" description="Disordered" evidence="2">
    <location>
        <begin position="304"/>
        <end position="343"/>
    </location>
</feature>
<reference evidence="4 5" key="1">
    <citation type="journal article" date="2008" name="Nature">
        <title>Genome analysis of the platypus reveals unique signatures of evolution.</title>
        <authorList>
            <person name="Warren W.C."/>
            <person name="Hillier L.W."/>
            <person name="Marshall Graves J.A."/>
            <person name="Birney E."/>
            <person name="Ponting C.P."/>
            <person name="Grutzner F."/>
            <person name="Belov K."/>
            <person name="Miller W."/>
            <person name="Clarke L."/>
            <person name="Chinwalla A.T."/>
            <person name="Yang S.P."/>
            <person name="Heger A."/>
            <person name="Locke D.P."/>
            <person name="Miethke P."/>
            <person name="Waters P.D."/>
            <person name="Veyrunes F."/>
            <person name="Fulton L."/>
            <person name="Fulton B."/>
            <person name="Graves T."/>
            <person name="Wallis J."/>
            <person name="Puente X.S."/>
            <person name="Lopez-Otin C."/>
            <person name="Ordonez G.R."/>
            <person name="Eichler E.E."/>
            <person name="Chen L."/>
            <person name="Cheng Z."/>
            <person name="Deakin J.E."/>
            <person name="Alsop A."/>
            <person name="Thompson K."/>
            <person name="Kirby P."/>
            <person name="Papenfuss A.T."/>
            <person name="Wakefield M.J."/>
            <person name="Olender T."/>
            <person name="Lancet D."/>
            <person name="Huttley G.A."/>
            <person name="Smit A.F."/>
            <person name="Pask A."/>
            <person name="Temple-Smith P."/>
            <person name="Batzer M.A."/>
            <person name="Walker J.A."/>
            <person name="Konkel M.K."/>
            <person name="Harris R.S."/>
            <person name="Whittington C.M."/>
            <person name="Wong E.S."/>
            <person name="Gemmell N.J."/>
            <person name="Buschiazzo E."/>
            <person name="Vargas Jentzsch I.M."/>
            <person name="Merkel A."/>
            <person name="Schmitz J."/>
            <person name="Zemann A."/>
            <person name="Churakov G."/>
            <person name="Kriegs J.O."/>
            <person name="Brosius J."/>
            <person name="Murchison E.P."/>
            <person name="Sachidanandam R."/>
            <person name="Smith C."/>
            <person name="Hannon G.J."/>
            <person name="Tsend-Ayush E."/>
            <person name="McMillan D."/>
            <person name="Attenborough R."/>
            <person name="Rens W."/>
            <person name="Ferguson-Smith M."/>
            <person name="Lefevre C.M."/>
            <person name="Sharp J.A."/>
            <person name="Nicholas K.R."/>
            <person name="Ray D.A."/>
            <person name="Kube M."/>
            <person name="Reinhardt R."/>
            <person name="Pringle T.H."/>
            <person name="Taylor J."/>
            <person name="Jones R.C."/>
            <person name="Nixon B."/>
            <person name="Dacheux J.L."/>
            <person name="Niwa H."/>
            <person name="Sekita Y."/>
            <person name="Huang X."/>
            <person name="Stark A."/>
            <person name="Kheradpour P."/>
            <person name="Kellis M."/>
            <person name="Flicek P."/>
            <person name="Chen Y."/>
            <person name="Webber C."/>
            <person name="Hardison R."/>
            <person name="Nelson J."/>
            <person name="Hallsworth-Pepin K."/>
            <person name="Delehaunty K."/>
            <person name="Markovic C."/>
            <person name="Minx P."/>
            <person name="Feng Y."/>
            <person name="Kremitzki C."/>
            <person name="Mitreva M."/>
            <person name="Glasscock J."/>
            <person name="Wylie T."/>
            <person name="Wohldmann P."/>
            <person name="Thiru P."/>
            <person name="Nhan M.N."/>
            <person name="Pohl C.S."/>
            <person name="Smith S.M."/>
            <person name="Hou S."/>
            <person name="Nefedov M."/>
            <person name="de Jong P.J."/>
            <person name="Renfree M.B."/>
            <person name="Mardis E.R."/>
            <person name="Wilson R.K."/>
        </authorList>
    </citation>
    <scope>NUCLEOTIDE SEQUENCE [LARGE SCALE GENOMIC DNA]</scope>
    <source>
        <strain evidence="4 5">Glennie</strain>
    </source>
</reference>
<dbReference type="SMART" id="SM00248">
    <property type="entry name" value="ANK"/>
    <property type="match status" value="5"/>
</dbReference>
<feature type="compositionally biased region" description="Basic and acidic residues" evidence="2">
    <location>
        <begin position="434"/>
        <end position="455"/>
    </location>
</feature>
<feature type="repeat" description="ANK" evidence="1">
    <location>
        <begin position="243"/>
        <end position="276"/>
    </location>
</feature>
<evidence type="ECO:0000313" key="5">
    <source>
        <dbReference type="Proteomes" id="UP000002279"/>
    </source>
</evidence>